<dbReference type="InterPro" id="IPR008258">
    <property type="entry name" value="Transglycosylase_SLT_dom_1"/>
</dbReference>
<name>A0ABS1BRQ9_9NEIS</name>
<keyword evidence="2" id="KW-0732">Signal</keyword>
<evidence type="ECO:0000256" key="2">
    <source>
        <dbReference type="SAM" id="SignalP"/>
    </source>
</evidence>
<dbReference type="SUPFAM" id="SSF53955">
    <property type="entry name" value="Lysozyme-like"/>
    <property type="match status" value="1"/>
</dbReference>
<keyword evidence="5" id="KW-1185">Reference proteome</keyword>
<organism evidence="4 5">
    <name type="scientific">Kingella bonacorsii</name>
    <dbReference type="NCBI Taxonomy" id="2796361"/>
    <lineage>
        <taxon>Bacteria</taxon>
        <taxon>Pseudomonadati</taxon>
        <taxon>Pseudomonadota</taxon>
        <taxon>Betaproteobacteria</taxon>
        <taxon>Neisseriales</taxon>
        <taxon>Neisseriaceae</taxon>
        <taxon>Kingella</taxon>
    </lineage>
</organism>
<dbReference type="InterPro" id="IPR023346">
    <property type="entry name" value="Lysozyme-like_dom_sf"/>
</dbReference>
<dbReference type="CDD" id="cd16892">
    <property type="entry name" value="LT_VirB1-like"/>
    <property type="match status" value="1"/>
</dbReference>
<dbReference type="Gene3D" id="1.10.530.10">
    <property type="match status" value="1"/>
</dbReference>
<gene>
    <name evidence="4" type="ORF">JDW22_04925</name>
</gene>
<evidence type="ECO:0000259" key="3">
    <source>
        <dbReference type="Pfam" id="PF01464"/>
    </source>
</evidence>
<feature type="signal peptide" evidence="2">
    <location>
        <begin position="1"/>
        <end position="20"/>
    </location>
</feature>
<evidence type="ECO:0000313" key="5">
    <source>
        <dbReference type="Proteomes" id="UP000614058"/>
    </source>
</evidence>
<dbReference type="RefSeq" id="WP_200522073.1">
    <property type="nucleotide sequence ID" value="NZ_JAEHNZ010000002.1"/>
</dbReference>
<dbReference type="Pfam" id="PF01464">
    <property type="entry name" value="SLT"/>
    <property type="match status" value="1"/>
</dbReference>
<feature type="region of interest" description="Disordered" evidence="1">
    <location>
        <begin position="250"/>
        <end position="273"/>
    </location>
</feature>
<evidence type="ECO:0000313" key="4">
    <source>
        <dbReference type="EMBL" id="MBK0395942.1"/>
    </source>
</evidence>
<dbReference type="EMBL" id="JAEHNZ010000002">
    <property type="protein sequence ID" value="MBK0395942.1"/>
    <property type="molecule type" value="Genomic_DNA"/>
</dbReference>
<proteinExistence type="predicted"/>
<dbReference type="Proteomes" id="UP000614058">
    <property type="component" value="Unassembled WGS sequence"/>
</dbReference>
<feature type="chain" id="PRO_5045485526" evidence="2">
    <location>
        <begin position="21"/>
        <end position="285"/>
    </location>
</feature>
<comment type="caution">
    <text evidence="4">The sequence shown here is derived from an EMBL/GenBank/DDBJ whole genome shotgun (WGS) entry which is preliminary data.</text>
</comment>
<sequence length="285" mass="30675">MFKKTIALLLATALPFQTMAAQTPRSLKPAASSQRVSFNQLAEQCGSTVHPDTLQAVARVESKFNPFVIGVVGGALKKQPETLGEAVAAANKLHREGRNFSMGLMQINKKNLAHFGLNYETVFHPCKNVATGAAILQECFKRAGGATQAHLQKAFSCYYSGNFGTGFKADFKGQPPYVVKILNAARENNQHQLLAYNVPAINPTAPLAAPGRTGKTNSVPVTPSVYVNRTPPANAQAVKTVHAVAYQPEQRQPETVSYDDAPNTPQSAEALPAKPRAAWDVFGEF</sequence>
<evidence type="ECO:0000256" key="1">
    <source>
        <dbReference type="SAM" id="MobiDB-lite"/>
    </source>
</evidence>
<protein>
    <submittedName>
        <fullName evidence="4">Lytic transglycosylase domain-containing protein</fullName>
    </submittedName>
</protein>
<reference evidence="4 5" key="1">
    <citation type="journal article" date="2021" name="Pathogens">
        <title>Isolation and Characterization of Kingella bonacorsii sp. nov., A Novel Kingella Species Detected in a Stable Periodontitis Subject.</title>
        <authorList>
            <person name="Antezack A."/>
            <person name="Boxberger M."/>
            <person name="Rolland C."/>
            <person name="Monnet-Corti V."/>
            <person name="La Scola B."/>
        </authorList>
    </citation>
    <scope>NUCLEOTIDE SEQUENCE [LARGE SCALE GENOMIC DNA]</scope>
    <source>
        <strain evidence="4 5">Marseille-Q4569</strain>
    </source>
</reference>
<accession>A0ABS1BRQ9</accession>
<feature type="domain" description="Transglycosylase SLT" evidence="3">
    <location>
        <begin position="43"/>
        <end position="162"/>
    </location>
</feature>